<name>A0ABQ2MX96_9MICO</name>
<dbReference type="EMBL" id="BMMQ01000001">
    <property type="protein sequence ID" value="GGO59113.1"/>
    <property type="molecule type" value="Genomic_DNA"/>
</dbReference>
<comment type="caution">
    <text evidence="2">The sequence shown here is derived from an EMBL/GenBank/DDBJ whole genome shotgun (WGS) entry which is preliminary data.</text>
</comment>
<evidence type="ECO:0000256" key="1">
    <source>
        <dbReference type="SAM" id="MobiDB-lite"/>
    </source>
</evidence>
<gene>
    <name evidence="2" type="ORF">GCM10010910_01310</name>
</gene>
<feature type="region of interest" description="Disordered" evidence="1">
    <location>
        <begin position="47"/>
        <end position="68"/>
    </location>
</feature>
<evidence type="ECO:0000313" key="2">
    <source>
        <dbReference type="EMBL" id="GGO59113.1"/>
    </source>
</evidence>
<protein>
    <submittedName>
        <fullName evidence="2">Uncharacterized protein</fullName>
    </submittedName>
</protein>
<accession>A0ABQ2MX96</accession>
<dbReference type="Proteomes" id="UP000638043">
    <property type="component" value="Unassembled WGS sequence"/>
</dbReference>
<keyword evidence="3" id="KW-1185">Reference proteome</keyword>
<reference evidence="3" key="1">
    <citation type="journal article" date="2019" name="Int. J. Syst. Evol. Microbiol.">
        <title>The Global Catalogue of Microorganisms (GCM) 10K type strain sequencing project: providing services to taxonomists for standard genome sequencing and annotation.</title>
        <authorList>
            <consortium name="The Broad Institute Genomics Platform"/>
            <consortium name="The Broad Institute Genome Sequencing Center for Infectious Disease"/>
            <person name="Wu L."/>
            <person name="Ma J."/>
        </authorList>
    </citation>
    <scope>NUCLEOTIDE SEQUENCE [LARGE SCALE GENOMIC DNA]</scope>
    <source>
        <strain evidence="3">CGMCC 4.7181</strain>
    </source>
</reference>
<dbReference type="RefSeq" id="WP_188699420.1">
    <property type="nucleotide sequence ID" value="NZ_BMMQ01000001.1"/>
</dbReference>
<organism evidence="2 3">
    <name type="scientific">Microbacterium nanhaiense</name>
    <dbReference type="NCBI Taxonomy" id="1301026"/>
    <lineage>
        <taxon>Bacteria</taxon>
        <taxon>Bacillati</taxon>
        <taxon>Actinomycetota</taxon>
        <taxon>Actinomycetes</taxon>
        <taxon>Micrococcales</taxon>
        <taxon>Microbacteriaceae</taxon>
        <taxon>Microbacterium</taxon>
    </lineage>
</organism>
<evidence type="ECO:0000313" key="3">
    <source>
        <dbReference type="Proteomes" id="UP000638043"/>
    </source>
</evidence>
<sequence>MTKIRDDFNGITILRTDGGLDVILRAGDTVPDGLSVGEHLIAKQAVETSPAAPTVPPKAGPGSSAKAWREYGVRETSARGMNIDIPEDASKADIIDALESAGIPTE</sequence>
<proteinExistence type="predicted"/>